<name>A0ABD6EW23_9BILA</name>
<comment type="caution">
    <text evidence="2">The sequence shown here is derived from an EMBL/GenBank/DDBJ whole genome shotgun (WGS) entry which is preliminary data.</text>
</comment>
<evidence type="ECO:0000313" key="3">
    <source>
        <dbReference type="Proteomes" id="UP001608902"/>
    </source>
</evidence>
<evidence type="ECO:0000313" key="2">
    <source>
        <dbReference type="EMBL" id="MFH4984143.1"/>
    </source>
</evidence>
<sequence length="86" mass="9475">MSCVPHQRFTSYNVVFLLIFLFINDRFSTHALYEMIAKAILLFAGIVSAAALIGRTQSAGARGQLVCHGKPEAGVLIKMYDDDRGK</sequence>
<dbReference type="AlphaFoldDB" id="A0ABD6EW23"/>
<accession>A0ABD6EW23</accession>
<dbReference type="EMBL" id="JBGFUD010015499">
    <property type="protein sequence ID" value="MFH4984143.1"/>
    <property type="molecule type" value="Genomic_DNA"/>
</dbReference>
<keyword evidence="1" id="KW-1133">Transmembrane helix</keyword>
<proteinExistence type="predicted"/>
<reference evidence="2 3" key="1">
    <citation type="submission" date="2024-08" db="EMBL/GenBank/DDBJ databases">
        <title>Gnathostoma spinigerum genome.</title>
        <authorList>
            <person name="Gonzalez-Bertolin B."/>
            <person name="Monzon S."/>
            <person name="Zaballos A."/>
            <person name="Jimenez P."/>
            <person name="Dekumyoy P."/>
            <person name="Varona S."/>
            <person name="Cuesta I."/>
            <person name="Sumanam S."/>
            <person name="Adisakwattana P."/>
            <person name="Gasser R.B."/>
            <person name="Hernandez-Gonzalez A."/>
            <person name="Young N.D."/>
            <person name="Perteguer M.J."/>
        </authorList>
    </citation>
    <scope>NUCLEOTIDE SEQUENCE [LARGE SCALE GENOMIC DNA]</scope>
    <source>
        <strain evidence="2">AL3</strain>
        <tissue evidence="2">Liver</tissue>
    </source>
</reference>
<feature type="transmembrane region" description="Helical" evidence="1">
    <location>
        <begin position="35"/>
        <end position="54"/>
    </location>
</feature>
<feature type="transmembrane region" description="Helical" evidence="1">
    <location>
        <begin position="12"/>
        <end position="29"/>
    </location>
</feature>
<organism evidence="2 3">
    <name type="scientific">Gnathostoma spinigerum</name>
    <dbReference type="NCBI Taxonomy" id="75299"/>
    <lineage>
        <taxon>Eukaryota</taxon>
        <taxon>Metazoa</taxon>
        <taxon>Ecdysozoa</taxon>
        <taxon>Nematoda</taxon>
        <taxon>Chromadorea</taxon>
        <taxon>Rhabditida</taxon>
        <taxon>Spirurina</taxon>
        <taxon>Gnathostomatomorpha</taxon>
        <taxon>Gnathostomatoidea</taxon>
        <taxon>Gnathostomatidae</taxon>
        <taxon>Gnathostoma</taxon>
    </lineage>
</organism>
<gene>
    <name evidence="2" type="ORF">AB6A40_010852</name>
</gene>
<evidence type="ECO:0000256" key="1">
    <source>
        <dbReference type="SAM" id="Phobius"/>
    </source>
</evidence>
<keyword evidence="1" id="KW-0472">Membrane</keyword>
<keyword evidence="3" id="KW-1185">Reference proteome</keyword>
<protein>
    <submittedName>
        <fullName evidence="2">Uncharacterized protein</fullName>
    </submittedName>
</protein>
<keyword evidence="1" id="KW-0812">Transmembrane</keyword>
<dbReference type="Proteomes" id="UP001608902">
    <property type="component" value="Unassembled WGS sequence"/>
</dbReference>